<evidence type="ECO:0000256" key="7">
    <source>
        <dbReference type="ARBA" id="ARBA00023136"/>
    </source>
</evidence>
<dbReference type="Pfam" id="PF02416">
    <property type="entry name" value="TatA_B_E"/>
    <property type="match status" value="1"/>
</dbReference>
<dbReference type="Gene3D" id="1.20.5.3310">
    <property type="match status" value="1"/>
</dbReference>
<proteinExistence type="predicted"/>
<protein>
    <recommendedName>
        <fullName evidence="9">Twin-arginine translocase TatA/TatE family subunit</fullName>
    </recommendedName>
</protein>
<sequence length="68" mass="7333">MAMGPMEIGILVIFGIFLFGAKRIPELARNIGRAKGEFQLGEKEVAAAITIADLDRGGITEEVLSEQE</sequence>
<keyword evidence="5" id="KW-1133">Transmembrane helix</keyword>
<dbReference type="GO" id="GO:0015031">
    <property type="term" value="P:protein transport"/>
    <property type="evidence" value="ECO:0007669"/>
    <property type="project" value="UniProtKB-KW"/>
</dbReference>
<keyword evidence="7" id="KW-0472">Membrane</keyword>
<gene>
    <name evidence="8" type="ORF">METZ01_LOCUS428494</name>
</gene>
<keyword evidence="2" id="KW-0813">Transport</keyword>
<reference evidence="8" key="1">
    <citation type="submission" date="2018-05" db="EMBL/GenBank/DDBJ databases">
        <authorList>
            <person name="Lanie J.A."/>
            <person name="Ng W.-L."/>
            <person name="Kazmierczak K.M."/>
            <person name="Andrzejewski T.M."/>
            <person name="Davidsen T.M."/>
            <person name="Wayne K.J."/>
            <person name="Tettelin H."/>
            <person name="Glass J.I."/>
            <person name="Rusch D."/>
            <person name="Podicherti R."/>
            <person name="Tsui H.-C.T."/>
            <person name="Winkler M.E."/>
        </authorList>
    </citation>
    <scope>NUCLEOTIDE SEQUENCE</scope>
</reference>
<evidence type="ECO:0000256" key="6">
    <source>
        <dbReference type="ARBA" id="ARBA00023010"/>
    </source>
</evidence>
<evidence type="ECO:0000313" key="8">
    <source>
        <dbReference type="EMBL" id="SVD75640.1"/>
    </source>
</evidence>
<organism evidence="8">
    <name type="scientific">marine metagenome</name>
    <dbReference type="NCBI Taxonomy" id="408172"/>
    <lineage>
        <taxon>unclassified sequences</taxon>
        <taxon>metagenomes</taxon>
        <taxon>ecological metagenomes</taxon>
    </lineage>
</organism>
<dbReference type="GO" id="GO:0016020">
    <property type="term" value="C:membrane"/>
    <property type="evidence" value="ECO:0007669"/>
    <property type="project" value="UniProtKB-ARBA"/>
</dbReference>
<name>A0A382XXP3_9ZZZZ</name>
<evidence type="ECO:0000256" key="3">
    <source>
        <dbReference type="ARBA" id="ARBA00022692"/>
    </source>
</evidence>
<dbReference type="InterPro" id="IPR003369">
    <property type="entry name" value="TatA/B/E"/>
</dbReference>
<evidence type="ECO:0000256" key="1">
    <source>
        <dbReference type="ARBA" id="ARBA00004167"/>
    </source>
</evidence>
<evidence type="ECO:0008006" key="9">
    <source>
        <dbReference type="Google" id="ProtNLM"/>
    </source>
</evidence>
<evidence type="ECO:0000256" key="5">
    <source>
        <dbReference type="ARBA" id="ARBA00022989"/>
    </source>
</evidence>
<evidence type="ECO:0000256" key="4">
    <source>
        <dbReference type="ARBA" id="ARBA00022927"/>
    </source>
</evidence>
<keyword evidence="3" id="KW-0812">Transmembrane</keyword>
<accession>A0A382XXP3</accession>
<evidence type="ECO:0000256" key="2">
    <source>
        <dbReference type="ARBA" id="ARBA00022448"/>
    </source>
</evidence>
<comment type="subcellular location">
    <subcellularLocation>
        <location evidence="1">Membrane</location>
        <topology evidence="1">Single-pass membrane protein</topology>
    </subcellularLocation>
</comment>
<keyword evidence="4" id="KW-0653">Protein transport</keyword>
<dbReference type="EMBL" id="UINC01171199">
    <property type="protein sequence ID" value="SVD75640.1"/>
    <property type="molecule type" value="Genomic_DNA"/>
</dbReference>
<dbReference type="AlphaFoldDB" id="A0A382XXP3"/>
<keyword evidence="6" id="KW-0811">Translocation</keyword>